<dbReference type="SUPFAM" id="SSF53474">
    <property type="entry name" value="alpha/beta-Hydrolases"/>
    <property type="match status" value="1"/>
</dbReference>
<evidence type="ECO:0000256" key="5">
    <source>
        <dbReference type="ARBA" id="ARBA00022801"/>
    </source>
</evidence>
<dbReference type="GO" id="GO:0005576">
    <property type="term" value="C:extracellular region"/>
    <property type="evidence" value="ECO:0007669"/>
    <property type="project" value="UniProtKB-SubCell"/>
</dbReference>
<evidence type="ECO:0000256" key="1">
    <source>
        <dbReference type="ARBA" id="ARBA00004613"/>
    </source>
</evidence>
<protein>
    <recommendedName>
        <fullName evidence="11">Polyhydroxybutyrate depolymerase</fullName>
    </recommendedName>
</protein>
<comment type="subcellular location">
    <subcellularLocation>
        <location evidence="1">Secreted</location>
    </subcellularLocation>
</comment>
<keyword evidence="6" id="KW-0119">Carbohydrate metabolism</keyword>
<evidence type="ECO:0000256" key="3">
    <source>
        <dbReference type="ARBA" id="ARBA00022651"/>
    </source>
</evidence>
<evidence type="ECO:0000256" key="2">
    <source>
        <dbReference type="ARBA" id="ARBA00022525"/>
    </source>
</evidence>
<dbReference type="InterPro" id="IPR010126">
    <property type="entry name" value="Esterase_phb"/>
</dbReference>
<proteinExistence type="predicted"/>
<evidence type="ECO:0000313" key="10">
    <source>
        <dbReference type="Proteomes" id="UP000193427"/>
    </source>
</evidence>
<dbReference type="KEGG" id="rgu:A4W93_10295"/>
<reference evidence="9 10" key="1">
    <citation type="submission" date="2016-04" db="EMBL/GenBank/DDBJ databases">
        <title>Complete genome sequence of natural rubber-degrading, novel Gram-negative bacterium, Rhizobacter gummiphilus strain NS21.</title>
        <authorList>
            <person name="Tabata M."/>
            <person name="Kasai D."/>
            <person name="Fukuda M."/>
        </authorList>
    </citation>
    <scope>NUCLEOTIDE SEQUENCE [LARGE SCALE GENOMIC DNA]</scope>
    <source>
        <strain evidence="9 10">NS21</strain>
    </source>
</reference>
<dbReference type="InterPro" id="IPR029058">
    <property type="entry name" value="AB_hydrolase_fold"/>
</dbReference>
<evidence type="ECO:0000256" key="7">
    <source>
        <dbReference type="ARBA" id="ARBA00023326"/>
    </source>
</evidence>
<accession>A0A1W6L7V2</accession>
<dbReference type="OrthoDB" id="9767239at2"/>
<evidence type="ECO:0000256" key="8">
    <source>
        <dbReference type="SAM" id="SignalP"/>
    </source>
</evidence>
<feature type="signal peptide" evidence="8">
    <location>
        <begin position="1"/>
        <end position="23"/>
    </location>
</feature>
<gene>
    <name evidence="9" type="ORF">A4W93_10295</name>
</gene>
<dbReference type="GO" id="GO:0030600">
    <property type="term" value="F:feruloyl esterase activity"/>
    <property type="evidence" value="ECO:0007669"/>
    <property type="project" value="InterPro"/>
</dbReference>
<keyword evidence="2" id="KW-0964">Secreted</keyword>
<organism evidence="9 10">
    <name type="scientific">Piscinibacter gummiphilus</name>
    <dbReference type="NCBI Taxonomy" id="946333"/>
    <lineage>
        <taxon>Bacteria</taxon>
        <taxon>Pseudomonadati</taxon>
        <taxon>Pseudomonadota</taxon>
        <taxon>Betaproteobacteria</taxon>
        <taxon>Burkholderiales</taxon>
        <taxon>Sphaerotilaceae</taxon>
        <taxon>Piscinibacter</taxon>
    </lineage>
</organism>
<keyword evidence="10" id="KW-1185">Reference proteome</keyword>
<dbReference type="Pfam" id="PF10503">
    <property type="entry name" value="Esterase_PHB"/>
    <property type="match status" value="1"/>
</dbReference>
<name>A0A1W6L7V2_9BURK</name>
<dbReference type="EMBL" id="CP015118">
    <property type="protein sequence ID" value="ARN20260.1"/>
    <property type="molecule type" value="Genomic_DNA"/>
</dbReference>
<dbReference type="PANTHER" id="PTHR38050:SF2">
    <property type="entry name" value="FERULOYL ESTERASE C-RELATED"/>
    <property type="match status" value="1"/>
</dbReference>
<dbReference type="GO" id="GO:0045493">
    <property type="term" value="P:xylan catabolic process"/>
    <property type="evidence" value="ECO:0007669"/>
    <property type="project" value="UniProtKB-KW"/>
</dbReference>
<feature type="chain" id="PRO_5012145199" description="Polyhydroxybutyrate depolymerase" evidence="8">
    <location>
        <begin position="24"/>
        <end position="300"/>
    </location>
</feature>
<dbReference type="InterPro" id="IPR043595">
    <property type="entry name" value="FaeB/C/D"/>
</dbReference>
<evidence type="ECO:0008006" key="11">
    <source>
        <dbReference type="Google" id="ProtNLM"/>
    </source>
</evidence>
<evidence type="ECO:0000256" key="6">
    <source>
        <dbReference type="ARBA" id="ARBA00023277"/>
    </source>
</evidence>
<evidence type="ECO:0000313" key="9">
    <source>
        <dbReference type="EMBL" id="ARN20260.1"/>
    </source>
</evidence>
<dbReference type="RefSeq" id="WP_157782142.1">
    <property type="nucleotide sequence ID" value="NZ_BSPR01000014.1"/>
</dbReference>
<dbReference type="STRING" id="946333.A4W93_10295"/>
<dbReference type="Gene3D" id="3.40.50.1820">
    <property type="entry name" value="alpha/beta hydrolase"/>
    <property type="match status" value="1"/>
</dbReference>
<keyword evidence="7" id="KW-0624">Polysaccharide degradation</keyword>
<dbReference type="AlphaFoldDB" id="A0A1W6L7V2"/>
<dbReference type="PANTHER" id="PTHR38050">
    <property type="match status" value="1"/>
</dbReference>
<keyword evidence="3" id="KW-0858">Xylan degradation</keyword>
<sequence length="300" mass="31997">MTPSSRRLLLLLALAALPLAASAADRRTLVHDGIERHYTVRVPERLPEGRVPLVLVLHGGAGNAENAEEMTGFTAKARREGFIVVYPEGTGRFEHRFLAWNAVHCCGPAMTGKVDDTGFVRALLDRLAADLPVDTRRVYATGLSNGGMMVHRLGIALPDRFAAIAPVVATVFGDEPRPASPVAALMINGALDTSVPPAGGPPGGRVTSAWDGTPTRPAQAQGDFWAAANGCAPAPDERVDGTVTRWQYRCTPGREVEVLLVGDNGHAWPGGRPGSLRGDRPSRTFDATDAIWSFFKAHTK</sequence>
<dbReference type="Proteomes" id="UP000193427">
    <property type="component" value="Chromosome"/>
</dbReference>
<keyword evidence="4 8" id="KW-0732">Signal</keyword>
<evidence type="ECO:0000256" key="4">
    <source>
        <dbReference type="ARBA" id="ARBA00022729"/>
    </source>
</evidence>
<keyword evidence="5" id="KW-0378">Hydrolase</keyword>